<dbReference type="AlphaFoldDB" id="A0A9D5KA61"/>
<proteinExistence type="predicted"/>
<dbReference type="Proteomes" id="UP000630660">
    <property type="component" value="Unassembled WGS sequence"/>
</dbReference>
<comment type="caution">
    <text evidence="3">The sequence shown here is derived from an EMBL/GenBank/DDBJ whole genome shotgun (WGS) entry which is preliminary data.</text>
</comment>
<protein>
    <submittedName>
        <fullName evidence="3">Arsenate reductase ArsC</fullName>
    </submittedName>
</protein>
<dbReference type="CDD" id="cd16345">
    <property type="entry name" value="LMWP_ArsC"/>
    <property type="match status" value="1"/>
</dbReference>
<dbReference type="GO" id="GO:0046685">
    <property type="term" value="P:response to arsenic-containing substance"/>
    <property type="evidence" value="ECO:0007669"/>
    <property type="project" value="UniProtKB-KW"/>
</dbReference>
<organism evidence="3 4">
    <name type="scientific">candidate division WOR-3 bacterium</name>
    <dbReference type="NCBI Taxonomy" id="2052148"/>
    <lineage>
        <taxon>Bacteria</taxon>
        <taxon>Bacteria division WOR-3</taxon>
    </lineage>
</organism>
<dbReference type="Gene3D" id="3.40.50.2300">
    <property type="match status" value="1"/>
</dbReference>
<dbReference type="InterPro" id="IPR036196">
    <property type="entry name" value="Ptyr_pPase_sf"/>
</dbReference>
<dbReference type="SMART" id="SM00226">
    <property type="entry name" value="LMWPc"/>
    <property type="match status" value="1"/>
</dbReference>
<feature type="domain" description="Phosphotyrosine protein phosphatase I" evidence="2">
    <location>
        <begin position="4"/>
        <end position="139"/>
    </location>
</feature>
<reference evidence="3" key="1">
    <citation type="submission" date="2019-11" db="EMBL/GenBank/DDBJ databases">
        <title>Microbial mats filling the niche in hypersaline microbial mats.</title>
        <authorList>
            <person name="Wong H.L."/>
            <person name="Macleod F.I."/>
            <person name="White R.A. III"/>
            <person name="Burns B.P."/>
        </authorList>
    </citation>
    <scope>NUCLEOTIDE SEQUENCE</scope>
    <source>
        <strain evidence="3">Bin_327</strain>
    </source>
</reference>
<evidence type="ECO:0000313" key="4">
    <source>
        <dbReference type="Proteomes" id="UP000630660"/>
    </source>
</evidence>
<dbReference type="PANTHER" id="PTHR43428">
    <property type="entry name" value="ARSENATE REDUCTASE"/>
    <property type="match status" value="1"/>
</dbReference>
<keyword evidence="1" id="KW-0059">Arsenical resistance</keyword>
<evidence type="ECO:0000313" key="3">
    <source>
        <dbReference type="EMBL" id="MBD3365221.1"/>
    </source>
</evidence>
<accession>A0A9D5KA61</accession>
<dbReference type="EMBL" id="WJKJ01000280">
    <property type="protein sequence ID" value="MBD3365221.1"/>
    <property type="molecule type" value="Genomic_DNA"/>
</dbReference>
<dbReference type="Pfam" id="PF01451">
    <property type="entry name" value="LMWPc"/>
    <property type="match status" value="1"/>
</dbReference>
<dbReference type="PANTHER" id="PTHR43428:SF1">
    <property type="entry name" value="ARSENATE REDUCTASE"/>
    <property type="match status" value="1"/>
</dbReference>
<gene>
    <name evidence="3" type="ORF">GF359_08405</name>
</gene>
<dbReference type="SUPFAM" id="SSF52788">
    <property type="entry name" value="Phosphotyrosine protein phosphatases I"/>
    <property type="match status" value="1"/>
</dbReference>
<sequence>MDKKKVIFLCRGNSARSQMAEALLRKHSGDKFEVHSAGLEPTEIHPFTRKVIKEAGISLEGQRAKSLKEYLGRERFHYVIFVCGKVKKDCPATFPGVGESLFWDVEDPVDFEGTDKEKLAKFREVRDDVERRIKEWIAGLHL</sequence>
<dbReference type="InterPro" id="IPR023485">
    <property type="entry name" value="Ptyr_pPase"/>
</dbReference>
<evidence type="ECO:0000256" key="1">
    <source>
        <dbReference type="ARBA" id="ARBA00022849"/>
    </source>
</evidence>
<evidence type="ECO:0000259" key="2">
    <source>
        <dbReference type="SMART" id="SM00226"/>
    </source>
</evidence>
<name>A0A9D5KA61_UNCW3</name>